<gene>
    <name evidence="1" type="ORF">GPM918_LOCUS31768</name>
    <name evidence="2" type="ORF">SRO942_LOCUS32419</name>
</gene>
<reference evidence="1" key="1">
    <citation type="submission" date="2021-02" db="EMBL/GenBank/DDBJ databases">
        <authorList>
            <person name="Nowell W R."/>
        </authorList>
    </citation>
    <scope>NUCLEOTIDE SEQUENCE</scope>
</reference>
<dbReference type="EMBL" id="CAJNOQ010015818">
    <property type="protein sequence ID" value="CAF1369183.1"/>
    <property type="molecule type" value="Genomic_DNA"/>
</dbReference>
<dbReference type="Proteomes" id="UP000681722">
    <property type="component" value="Unassembled WGS sequence"/>
</dbReference>
<protein>
    <submittedName>
        <fullName evidence="1">Uncharacterized protein</fullName>
    </submittedName>
</protein>
<dbReference type="Proteomes" id="UP000663829">
    <property type="component" value="Unassembled WGS sequence"/>
</dbReference>
<sequence length="294" mass="33039">MFICPTCKKASTTRTYCSNQRCVHHNKEYTLKPTLFIQYSIVEQLIIAREQVCFEEYGPSPSIQISTIADGQIYKRILLEIDEKFLTLTLNVDGVSVSNSSDMSIWIFTMVINEISRNKRFKLENIIIPLTYPGPKKPTKTEMITMEGELVKELQRLELPTPFVVKQETNEIINIRTFLIAACCGSSGSNTNVARIIAAFGCGRCTVKGMLTSTLHSKRKQHSLELNNTLQLLKIVSIKSQSEEFSPVIKQFIGGLQLTKRLTTGTHTTNVGVGKTIINLKLKIDLIKLNDLHG</sequence>
<keyword evidence="3" id="KW-1185">Reference proteome</keyword>
<dbReference type="EMBL" id="CAJOBC010074504">
    <property type="protein sequence ID" value="CAF4253947.1"/>
    <property type="molecule type" value="Genomic_DNA"/>
</dbReference>
<comment type="caution">
    <text evidence="1">The sequence shown here is derived from an EMBL/GenBank/DDBJ whole genome shotgun (WGS) entry which is preliminary data.</text>
</comment>
<evidence type="ECO:0000313" key="2">
    <source>
        <dbReference type="EMBL" id="CAF4253947.1"/>
    </source>
</evidence>
<dbReference type="AlphaFoldDB" id="A0A815IX39"/>
<proteinExistence type="predicted"/>
<name>A0A815IX39_9BILA</name>
<evidence type="ECO:0000313" key="1">
    <source>
        <dbReference type="EMBL" id="CAF1369183.1"/>
    </source>
</evidence>
<accession>A0A815IX39</accession>
<evidence type="ECO:0000313" key="3">
    <source>
        <dbReference type="Proteomes" id="UP000663829"/>
    </source>
</evidence>
<organism evidence="1 3">
    <name type="scientific">Didymodactylos carnosus</name>
    <dbReference type="NCBI Taxonomy" id="1234261"/>
    <lineage>
        <taxon>Eukaryota</taxon>
        <taxon>Metazoa</taxon>
        <taxon>Spiralia</taxon>
        <taxon>Gnathifera</taxon>
        <taxon>Rotifera</taxon>
        <taxon>Eurotatoria</taxon>
        <taxon>Bdelloidea</taxon>
        <taxon>Philodinida</taxon>
        <taxon>Philodinidae</taxon>
        <taxon>Didymodactylos</taxon>
    </lineage>
</organism>